<name>A0A6C0C286_9ZZZZ</name>
<dbReference type="AlphaFoldDB" id="A0A6C0C286"/>
<accession>A0A6C0C286</accession>
<organism evidence="2">
    <name type="scientific">viral metagenome</name>
    <dbReference type="NCBI Taxonomy" id="1070528"/>
    <lineage>
        <taxon>unclassified sequences</taxon>
        <taxon>metagenomes</taxon>
        <taxon>organismal metagenomes</taxon>
    </lineage>
</organism>
<reference evidence="2" key="1">
    <citation type="journal article" date="2020" name="Nature">
        <title>Giant virus diversity and host interactions through global metagenomics.</title>
        <authorList>
            <person name="Schulz F."/>
            <person name="Roux S."/>
            <person name="Paez-Espino D."/>
            <person name="Jungbluth S."/>
            <person name="Walsh D.A."/>
            <person name="Denef V.J."/>
            <person name="McMahon K.D."/>
            <person name="Konstantinidis K.T."/>
            <person name="Eloe-Fadrosh E.A."/>
            <person name="Kyrpides N.C."/>
            <person name="Woyke T."/>
        </authorList>
    </citation>
    <scope>NUCLEOTIDE SEQUENCE</scope>
    <source>
        <strain evidence="2">GVMAG-M-3300020185-18</strain>
    </source>
</reference>
<proteinExistence type="predicted"/>
<evidence type="ECO:0000313" key="2">
    <source>
        <dbReference type="EMBL" id="QHS98476.1"/>
    </source>
</evidence>
<feature type="compositionally biased region" description="Basic and acidic residues" evidence="1">
    <location>
        <begin position="245"/>
        <end position="255"/>
    </location>
</feature>
<feature type="compositionally biased region" description="Basic residues" evidence="1">
    <location>
        <begin position="256"/>
        <end position="274"/>
    </location>
</feature>
<protein>
    <submittedName>
        <fullName evidence="2">Uncharacterized protein</fullName>
    </submittedName>
</protein>
<dbReference type="EMBL" id="MN739317">
    <property type="protein sequence ID" value="QHS98476.1"/>
    <property type="molecule type" value="Genomic_DNA"/>
</dbReference>
<feature type="region of interest" description="Disordered" evidence="1">
    <location>
        <begin position="245"/>
        <end position="274"/>
    </location>
</feature>
<sequence length="274" mass="33664">MKRIAVIFDLDETIGYFGDVAVFIEAYEKYRNVSGNISDEELFIVFNTIPELFRKGIFDIFRLLRNFKKNNNDKKNRDDKMRVLIYTNNMGPKTWVYSIKRYIEEKIEYKLFDRVIAAWKVDGKKYEEKRTSHDKKYEDLIEISNELKNYKICFLDDQFHPEMKHEKIEYLRLIPYKYKLTDDEFMNKFLNSKLMKDIDDKKKFKEFCETHFQKKFNIIDKVPDKKPKMDKPEKLFKEIKEFVKAPEEKQEEPIKQKPKKTRRKRRRKKRTKRR</sequence>
<evidence type="ECO:0000256" key="1">
    <source>
        <dbReference type="SAM" id="MobiDB-lite"/>
    </source>
</evidence>